<feature type="domain" description="NAD-dependent epimerase/dehydratase" evidence="1">
    <location>
        <begin position="3"/>
        <end position="237"/>
    </location>
</feature>
<dbReference type="InterPro" id="IPR001509">
    <property type="entry name" value="Epimerase_deHydtase"/>
</dbReference>
<reference evidence="2 3" key="1">
    <citation type="submission" date="2013-05" db="EMBL/GenBank/DDBJ databases">
        <title>Genome sequence of Streptomyces sparsogenes DSM 40356.</title>
        <authorList>
            <person name="Coyne S."/>
            <person name="Seebeck F.P."/>
        </authorList>
    </citation>
    <scope>NUCLEOTIDE SEQUENCE [LARGE SCALE GENOMIC DNA]</scope>
    <source>
        <strain evidence="2 3">DSM 40356</strain>
    </source>
</reference>
<dbReference type="PANTHER" id="PTHR43245">
    <property type="entry name" value="BIFUNCTIONAL POLYMYXIN RESISTANCE PROTEIN ARNA"/>
    <property type="match status" value="1"/>
</dbReference>
<sequence>MRILLTGHQGYLGTVMAPVLTAAGHQVSGLDSGLFSSRVLGTLDAPDVPGPTLDLRDATVETLHGCDAVVHLAALSNDPLGSLDPDLTHAINHHASTRLARLAKRAGVRRFVYASTCSVYGAQPGDEPVDEDAPLKPVTPYAVSKVRVEDDLVELADADFAPVFLRNATAFGFSPRLRSDIVLNNLVGRALLTGRVTVLSDGTAWRPLVHAEDIAHAVLATLAAPADTVRGRAFNIGTEENNRTVAQIAEAAAAAVPGSVVEITGETGSDPRSYRVDFTRARIELGYRARWSIPDGAAQLAQQYRERGLTRTAFEHDFTRLAVLGHRRREGSLDENLRVRAART</sequence>
<dbReference type="AlphaFoldDB" id="A0A1R1SFN8"/>
<evidence type="ECO:0000259" key="1">
    <source>
        <dbReference type="Pfam" id="PF01370"/>
    </source>
</evidence>
<dbReference type="STRING" id="67365.GCA_001704635_04057"/>
<dbReference type="InterPro" id="IPR050177">
    <property type="entry name" value="Lipid_A_modif_metabolic_enz"/>
</dbReference>
<name>A0A1R1SFN8_9ACTN</name>
<dbReference type="Proteomes" id="UP000186168">
    <property type="component" value="Unassembled WGS sequence"/>
</dbReference>
<protein>
    <submittedName>
        <fullName evidence="2">NAD-dependent epimerase/dehydratase</fullName>
    </submittedName>
</protein>
<dbReference type="PANTHER" id="PTHR43245:SF23">
    <property type="entry name" value="NAD(P)-BINDING DOMAIN-CONTAINING PROTEIN"/>
    <property type="match status" value="1"/>
</dbReference>
<accession>A0A1R1SFN8</accession>
<evidence type="ECO:0000313" key="3">
    <source>
        <dbReference type="Proteomes" id="UP000186168"/>
    </source>
</evidence>
<organism evidence="2 3">
    <name type="scientific">Streptomyces sparsogenes DSM 40356</name>
    <dbReference type="NCBI Taxonomy" id="1331668"/>
    <lineage>
        <taxon>Bacteria</taxon>
        <taxon>Bacillati</taxon>
        <taxon>Actinomycetota</taxon>
        <taxon>Actinomycetes</taxon>
        <taxon>Kitasatosporales</taxon>
        <taxon>Streptomycetaceae</taxon>
        <taxon>Streptomyces</taxon>
    </lineage>
</organism>
<dbReference type="RefSeq" id="WP_065968374.1">
    <property type="nucleotide sequence ID" value="NZ_ASQP01000319.1"/>
</dbReference>
<dbReference type="CDD" id="cd08946">
    <property type="entry name" value="SDR_e"/>
    <property type="match status" value="1"/>
</dbReference>
<proteinExistence type="predicted"/>
<dbReference type="GeneID" id="96748352"/>
<keyword evidence="3" id="KW-1185">Reference proteome</keyword>
<dbReference type="EMBL" id="ASQP01000319">
    <property type="protein sequence ID" value="OMI37008.1"/>
    <property type="molecule type" value="Genomic_DNA"/>
</dbReference>
<gene>
    <name evidence="2" type="ORF">SPAR_22859</name>
</gene>
<evidence type="ECO:0000313" key="2">
    <source>
        <dbReference type="EMBL" id="OMI37008.1"/>
    </source>
</evidence>
<dbReference type="Gene3D" id="3.40.50.720">
    <property type="entry name" value="NAD(P)-binding Rossmann-like Domain"/>
    <property type="match status" value="1"/>
</dbReference>
<comment type="caution">
    <text evidence="2">The sequence shown here is derived from an EMBL/GenBank/DDBJ whole genome shotgun (WGS) entry which is preliminary data.</text>
</comment>
<dbReference type="SUPFAM" id="SSF51735">
    <property type="entry name" value="NAD(P)-binding Rossmann-fold domains"/>
    <property type="match status" value="1"/>
</dbReference>
<dbReference type="Pfam" id="PF01370">
    <property type="entry name" value="Epimerase"/>
    <property type="match status" value="1"/>
</dbReference>
<dbReference type="InterPro" id="IPR036291">
    <property type="entry name" value="NAD(P)-bd_dom_sf"/>
</dbReference>